<proteinExistence type="inferred from homology"/>
<feature type="transmembrane region" description="Helical" evidence="10">
    <location>
        <begin position="544"/>
        <end position="568"/>
    </location>
</feature>
<name>A0A1Y1IVA9_KLENI</name>
<evidence type="ECO:0000256" key="4">
    <source>
        <dbReference type="ARBA" id="ARBA00022692"/>
    </source>
</evidence>
<evidence type="ECO:0000256" key="5">
    <source>
        <dbReference type="ARBA" id="ARBA00022946"/>
    </source>
</evidence>
<dbReference type="InterPro" id="IPR011701">
    <property type="entry name" value="MFS"/>
</dbReference>
<evidence type="ECO:0000256" key="6">
    <source>
        <dbReference type="ARBA" id="ARBA00022989"/>
    </source>
</evidence>
<evidence type="ECO:0000256" key="9">
    <source>
        <dbReference type="SAM" id="MobiDB-lite"/>
    </source>
</evidence>
<dbReference type="InterPro" id="IPR044777">
    <property type="entry name" value="SLC17A9-like"/>
</dbReference>
<keyword evidence="3" id="KW-0934">Plastid</keyword>
<dbReference type="GO" id="GO:0005315">
    <property type="term" value="F:phosphate transmembrane transporter activity"/>
    <property type="evidence" value="ECO:0007669"/>
    <property type="project" value="UniProtKB-ARBA"/>
</dbReference>
<keyword evidence="7 10" id="KW-0472">Membrane</keyword>
<evidence type="ECO:0000256" key="1">
    <source>
        <dbReference type="ARBA" id="ARBA00004508"/>
    </source>
</evidence>
<feature type="region of interest" description="Disordered" evidence="9">
    <location>
        <begin position="79"/>
        <end position="116"/>
    </location>
</feature>
<evidence type="ECO:0000256" key="2">
    <source>
        <dbReference type="ARBA" id="ARBA00022528"/>
    </source>
</evidence>
<dbReference type="STRING" id="105231.A0A1Y1IVA9"/>
<evidence type="ECO:0000259" key="11">
    <source>
        <dbReference type="PROSITE" id="PS50850"/>
    </source>
</evidence>
<evidence type="ECO:0000313" key="13">
    <source>
        <dbReference type="Proteomes" id="UP000054558"/>
    </source>
</evidence>
<dbReference type="OMA" id="YNEQSQM"/>
<feature type="transmembrane region" description="Helical" evidence="10">
    <location>
        <begin position="574"/>
        <end position="597"/>
    </location>
</feature>
<dbReference type="PANTHER" id="PTHR11662">
    <property type="entry name" value="SOLUTE CARRIER FAMILY 17"/>
    <property type="match status" value="1"/>
</dbReference>
<keyword evidence="4 10" id="KW-0812">Transmembrane</keyword>
<dbReference type="CDD" id="cd17380">
    <property type="entry name" value="MFS_SLC17A9_like"/>
    <property type="match status" value="1"/>
</dbReference>
<evidence type="ECO:0000256" key="3">
    <source>
        <dbReference type="ARBA" id="ARBA00022640"/>
    </source>
</evidence>
<protein>
    <submittedName>
        <fullName evidence="12">Major facilitator superfamily</fullName>
    </submittedName>
</protein>
<dbReference type="Gene3D" id="1.20.1250.20">
    <property type="entry name" value="MFS general substrate transporter like domains"/>
    <property type="match status" value="2"/>
</dbReference>
<dbReference type="AlphaFoldDB" id="A0A1Y1IVA9"/>
<gene>
    <name evidence="12" type="ORF">KFL_010760020</name>
</gene>
<feature type="transmembrane region" description="Helical" evidence="10">
    <location>
        <begin position="294"/>
        <end position="311"/>
    </location>
</feature>
<dbReference type="FunFam" id="1.20.1250.20:FF:000272">
    <property type="entry name" value="Probable anion transporter 6, chloroplastic"/>
    <property type="match status" value="1"/>
</dbReference>
<feature type="transmembrane region" description="Helical" evidence="10">
    <location>
        <begin position="264"/>
        <end position="287"/>
    </location>
</feature>
<keyword evidence="6 10" id="KW-1133">Transmembrane helix</keyword>
<reference evidence="12 13" key="1">
    <citation type="journal article" date="2014" name="Nat. Commun.">
        <title>Klebsormidium flaccidum genome reveals primary factors for plant terrestrial adaptation.</title>
        <authorList>
            <person name="Hori K."/>
            <person name="Maruyama F."/>
            <person name="Fujisawa T."/>
            <person name="Togashi T."/>
            <person name="Yamamoto N."/>
            <person name="Seo M."/>
            <person name="Sato S."/>
            <person name="Yamada T."/>
            <person name="Mori H."/>
            <person name="Tajima N."/>
            <person name="Moriyama T."/>
            <person name="Ikeuchi M."/>
            <person name="Watanabe M."/>
            <person name="Wada H."/>
            <person name="Kobayashi K."/>
            <person name="Saito M."/>
            <person name="Masuda T."/>
            <person name="Sasaki-Sekimoto Y."/>
            <person name="Mashiguchi K."/>
            <person name="Awai K."/>
            <person name="Shimojima M."/>
            <person name="Masuda S."/>
            <person name="Iwai M."/>
            <person name="Nobusawa T."/>
            <person name="Narise T."/>
            <person name="Kondo S."/>
            <person name="Saito H."/>
            <person name="Sato R."/>
            <person name="Murakawa M."/>
            <person name="Ihara Y."/>
            <person name="Oshima-Yamada Y."/>
            <person name="Ohtaka K."/>
            <person name="Satoh M."/>
            <person name="Sonobe K."/>
            <person name="Ishii M."/>
            <person name="Ohtani R."/>
            <person name="Kanamori-Sato M."/>
            <person name="Honoki R."/>
            <person name="Miyazaki D."/>
            <person name="Mochizuki H."/>
            <person name="Umetsu J."/>
            <person name="Higashi K."/>
            <person name="Shibata D."/>
            <person name="Kamiya Y."/>
            <person name="Sato N."/>
            <person name="Nakamura Y."/>
            <person name="Tabata S."/>
            <person name="Ida S."/>
            <person name="Kurokawa K."/>
            <person name="Ohta H."/>
        </authorList>
    </citation>
    <scope>NUCLEOTIDE SEQUENCE [LARGE SCALE GENOMIC DNA]</scope>
    <source>
        <strain evidence="12 13">NIES-2285</strain>
    </source>
</reference>
<evidence type="ECO:0000256" key="10">
    <source>
        <dbReference type="SAM" id="Phobius"/>
    </source>
</evidence>
<dbReference type="PROSITE" id="PS50850">
    <property type="entry name" value="MFS"/>
    <property type="match status" value="1"/>
</dbReference>
<dbReference type="PANTHER" id="PTHR11662:SF243">
    <property type="entry name" value="ANION TRANSPORTER 6, CHLOROPLASTIC-RELATED"/>
    <property type="match status" value="1"/>
</dbReference>
<dbReference type="InterPro" id="IPR036259">
    <property type="entry name" value="MFS_trans_sf"/>
</dbReference>
<dbReference type="Pfam" id="PF07690">
    <property type="entry name" value="MFS_1"/>
    <property type="match status" value="1"/>
</dbReference>
<evidence type="ECO:0000256" key="7">
    <source>
        <dbReference type="ARBA" id="ARBA00023136"/>
    </source>
</evidence>
<comment type="similarity">
    <text evidence="8">Belongs to the major facilitator superfamily. Sodium/anion cotransporter (TC 2.A.1.14) family.</text>
</comment>
<dbReference type="Proteomes" id="UP000054558">
    <property type="component" value="Unassembled WGS sequence"/>
</dbReference>
<dbReference type="InterPro" id="IPR050382">
    <property type="entry name" value="MFS_Na/Anion_cotransporter"/>
</dbReference>
<dbReference type="OrthoDB" id="2250022at2759"/>
<feature type="domain" description="Major facilitator superfamily (MFS) profile" evidence="11">
    <location>
        <begin position="139"/>
        <end position="602"/>
    </location>
</feature>
<dbReference type="InterPro" id="IPR020846">
    <property type="entry name" value="MFS_dom"/>
</dbReference>
<keyword evidence="2" id="KW-0150">Chloroplast</keyword>
<keyword evidence="13" id="KW-1185">Reference proteome</keyword>
<feature type="region of interest" description="Disordered" evidence="9">
    <location>
        <begin position="357"/>
        <end position="394"/>
    </location>
</feature>
<feature type="transmembrane region" description="Helical" evidence="10">
    <location>
        <begin position="205"/>
        <end position="227"/>
    </location>
</feature>
<evidence type="ECO:0000313" key="12">
    <source>
        <dbReference type="EMBL" id="GAQ92627.1"/>
    </source>
</evidence>
<feature type="transmembrane region" description="Helical" evidence="10">
    <location>
        <begin position="411"/>
        <end position="432"/>
    </location>
</feature>
<dbReference type="FunFam" id="1.20.1250.20:FF:000213">
    <property type="entry name" value="Probable anion transporter 6, chloroplastic"/>
    <property type="match status" value="1"/>
</dbReference>
<comment type="subcellular location">
    <subcellularLocation>
        <location evidence="1">Plastid</location>
        <location evidence="1">Chloroplast membrane</location>
        <topology evidence="1">Multi-pass membrane protein</topology>
    </subcellularLocation>
</comment>
<accession>A0A1Y1IVA9</accession>
<keyword evidence="5" id="KW-0809">Transit peptide</keyword>
<dbReference type="GO" id="GO:0031969">
    <property type="term" value="C:chloroplast membrane"/>
    <property type="evidence" value="ECO:0007669"/>
    <property type="project" value="UniProtKB-SubCell"/>
</dbReference>
<feature type="transmembrane region" description="Helical" evidence="10">
    <location>
        <begin position="444"/>
        <end position="469"/>
    </location>
</feature>
<feature type="transmembrane region" description="Helical" evidence="10">
    <location>
        <begin position="510"/>
        <end position="532"/>
    </location>
</feature>
<dbReference type="EMBL" id="DF238025">
    <property type="protein sequence ID" value="GAQ92627.1"/>
    <property type="molecule type" value="Genomic_DNA"/>
</dbReference>
<dbReference type="SUPFAM" id="SSF103473">
    <property type="entry name" value="MFS general substrate transporter"/>
    <property type="match status" value="1"/>
</dbReference>
<evidence type="ECO:0000256" key="8">
    <source>
        <dbReference type="ARBA" id="ARBA00024362"/>
    </source>
</evidence>
<organism evidence="12 13">
    <name type="scientific">Klebsormidium nitens</name>
    <name type="common">Green alga</name>
    <name type="synonym">Ulothrix nitens</name>
    <dbReference type="NCBI Taxonomy" id="105231"/>
    <lineage>
        <taxon>Eukaryota</taxon>
        <taxon>Viridiplantae</taxon>
        <taxon>Streptophyta</taxon>
        <taxon>Klebsormidiophyceae</taxon>
        <taxon>Klebsormidiales</taxon>
        <taxon>Klebsormidiaceae</taxon>
        <taxon>Klebsormidium</taxon>
    </lineage>
</organism>
<sequence length="612" mass="64626">MAVVLARAGCSARALSGGSRQSLQADQKLARGSQILRARTLFDTNRPHGCQPALHPGFLLRAPLVPQRDQNAARWVVARGGRPSGGQAGVADKRSEAGEAAKPGLGPSEQHIGPAEEEPKLRWAAVTQSLDSLPERYKTVLMTSLAFVICNMDKVNMSVAIVPMSHQYSWSATTAGLVQSSFFWGYALSQMPGGWLAARLTGKRVLAGGVFVWSLATALVPLTVGFLPGLYLCRLLVGLGEGVSPPAATDLVAKTVPPGERARAVATVFGGLNVGSVAGLLVAPALIESLGWESVFYLFGAAGIVWCYAFNKQQPVLPADPISASESGKSDNGVRGSLRSLRRRVAALGEATAAEIERERQELEASTSGSDSDSDKDSHAQHGAAGHGGASFTSPDGKAVPWRAFFARPPLWSMMYVHFAGNWGHFTLLAWLPTYFSEVLHLDLTHAALVSILPPLASVVMSSVAAPWADGLIAAGTPVTQVRKLCQTIAFLGPATCMLTTSLNPGLPSWAVIAVLTAGLSLGSFALSGLYCTHQDISPKYASVLLGITNTVGAVPGIVGVALTGIIFDQTDSWKLALFFPSIFFQLTGALVWNIWFSAETQDFDAIAEQAK</sequence>